<feature type="binding site" evidence="2">
    <location>
        <position position="85"/>
    </location>
    <ligand>
        <name>Cu cation</name>
        <dbReference type="ChEBI" id="CHEBI:23378"/>
    </ligand>
</feature>
<dbReference type="Pfam" id="PF02630">
    <property type="entry name" value="SCO1-SenC"/>
    <property type="match status" value="1"/>
</dbReference>
<evidence type="ECO:0000256" key="2">
    <source>
        <dbReference type="PIRSR" id="PIRSR603782-1"/>
    </source>
</evidence>
<dbReference type="OrthoDB" id="5567697at2"/>
<feature type="binding site" evidence="2">
    <location>
        <position position="89"/>
    </location>
    <ligand>
        <name>Cu cation</name>
        <dbReference type="ChEBI" id="CHEBI:23378"/>
    </ligand>
</feature>
<dbReference type="Gene3D" id="3.40.30.10">
    <property type="entry name" value="Glutaredoxin"/>
    <property type="match status" value="1"/>
</dbReference>
<dbReference type="EMBL" id="CP001029">
    <property type="protein sequence ID" value="ACB79241.1"/>
    <property type="molecule type" value="Genomic_DNA"/>
</dbReference>
<keyword evidence="3" id="KW-1015">Disulfide bond</keyword>
<sequence length="204" mass="21744">MRDATGLLAGLPAGLRASLAACLLAGPCAAWTSEVRAGETRAAMVVLPPVVTDAELFDATGRTVRFRRDVLGQGVTLVTFTYRGCVTLCPLSDVIAEHVEALLEKAGAGDVRIVTLTLDPSGDPVELRRHAEQIGMSPRRMLLSGDLRETAPLLDGLGAPFGTLENHRLFFLIFDAKGRFVDRVALDKAVPEDIAARLVAISGR</sequence>
<reference evidence="4" key="1">
    <citation type="submission" date="2008-04" db="EMBL/GenBank/DDBJ databases">
        <title>Complete sequence of chromosome of Methylobacterium populi BJ001.</title>
        <authorList>
            <consortium name="US DOE Joint Genome Institute"/>
            <person name="Copeland A."/>
            <person name="Lucas S."/>
            <person name="Lapidus A."/>
            <person name="Glavina del Rio T."/>
            <person name="Dalin E."/>
            <person name="Tice H."/>
            <person name="Bruce D."/>
            <person name="Goodwin L."/>
            <person name="Pitluck S."/>
            <person name="Chertkov O."/>
            <person name="Brettin T."/>
            <person name="Detter J.C."/>
            <person name="Han C."/>
            <person name="Kuske C.R."/>
            <person name="Schmutz J."/>
            <person name="Larimer F."/>
            <person name="Land M."/>
            <person name="Hauser L."/>
            <person name="Kyrpides N."/>
            <person name="Mikhailova N."/>
            <person name="Marx C."/>
            <person name="Richardson P."/>
        </authorList>
    </citation>
    <scope>NUCLEOTIDE SEQUENCE [LARGE SCALE GENOMIC DNA]</scope>
    <source>
        <strain evidence="4">BJ001</strain>
    </source>
</reference>
<name>B1ZB03_METPB</name>
<dbReference type="Proteomes" id="UP000007136">
    <property type="component" value="Chromosome"/>
</dbReference>
<protein>
    <recommendedName>
        <fullName evidence="6">SCO family protein</fullName>
    </recommendedName>
</protein>
<dbReference type="KEGG" id="mpo:Mpop_1066"/>
<organism evidence="4 5">
    <name type="scientific">Methylorubrum populi (strain ATCC BAA-705 / NCIMB 13946 / BJ001)</name>
    <name type="common">Methylobacterium populi</name>
    <dbReference type="NCBI Taxonomy" id="441620"/>
    <lineage>
        <taxon>Bacteria</taxon>
        <taxon>Pseudomonadati</taxon>
        <taxon>Pseudomonadota</taxon>
        <taxon>Alphaproteobacteria</taxon>
        <taxon>Hyphomicrobiales</taxon>
        <taxon>Methylobacteriaceae</taxon>
        <taxon>Methylorubrum</taxon>
    </lineage>
</organism>
<keyword evidence="2" id="KW-0479">Metal-binding</keyword>
<dbReference type="HOGENOM" id="CLU_1341985_0_0_5"/>
<accession>B1ZB03</accession>
<evidence type="ECO:0008006" key="6">
    <source>
        <dbReference type="Google" id="ProtNLM"/>
    </source>
</evidence>
<dbReference type="GO" id="GO:0046872">
    <property type="term" value="F:metal ion binding"/>
    <property type="evidence" value="ECO:0007669"/>
    <property type="project" value="UniProtKB-KW"/>
</dbReference>
<dbReference type="RefSeq" id="WP_012452991.1">
    <property type="nucleotide sequence ID" value="NC_010725.1"/>
</dbReference>
<dbReference type="InterPro" id="IPR003782">
    <property type="entry name" value="SCO1/SenC"/>
</dbReference>
<dbReference type="InterPro" id="IPR036249">
    <property type="entry name" value="Thioredoxin-like_sf"/>
</dbReference>
<gene>
    <name evidence="4" type="ordered locus">Mpop_1066</name>
</gene>
<dbReference type="STRING" id="441620.Mpop_1066"/>
<feature type="disulfide bond" description="Redox-active" evidence="3">
    <location>
        <begin position="85"/>
        <end position="89"/>
    </location>
</feature>
<keyword evidence="2" id="KW-0186">Copper</keyword>
<evidence type="ECO:0000313" key="4">
    <source>
        <dbReference type="EMBL" id="ACB79241.1"/>
    </source>
</evidence>
<evidence type="ECO:0000256" key="3">
    <source>
        <dbReference type="PIRSR" id="PIRSR603782-2"/>
    </source>
</evidence>
<evidence type="ECO:0000313" key="5">
    <source>
        <dbReference type="Proteomes" id="UP000007136"/>
    </source>
</evidence>
<dbReference type="AlphaFoldDB" id="B1ZB03"/>
<dbReference type="SUPFAM" id="SSF52833">
    <property type="entry name" value="Thioredoxin-like"/>
    <property type="match status" value="1"/>
</dbReference>
<evidence type="ECO:0000256" key="1">
    <source>
        <dbReference type="ARBA" id="ARBA00010996"/>
    </source>
</evidence>
<proteinExistence type="inferred from homology"/>
<dbReference type="eggNOG" id="COG1999">
    <property type="taxonomic scope" value="Bacteria"/>
</dbReference>
<comment type="similarity">
    <text evidence="1">Belongs to the SCO1/2 family.</text>
</comment>